<keyword evidence="3" id="KW-1185">Reference proteome</keyword>
<organism evidence="2 3">
    <name type="scientific">Stylophora pistillata</name>
    <name type="common">Smooth cauliflower coral</name>
    <dbReference type="NCBI Taxonomy" id="50429"/>
    <lineage>
        <taxon>Eukaryota</taxon>
        <taxon>Metazoa</taxon>
        <taxon>Cnidaria</taxon>
        <taxon>Anthozoa</taxon>
        <taxon>Hexacorallia</taxon>
        <taxon>Scleractinia</taxon>
        <taxon>Astrocoeniina</taxon>
        <taxon>Pocilloporidae</taxon>
        <taxon>Stylophora</taxon>
    </lineage>
</organism>
<comment type="caution">
    <text evidence="2">The sequence shown here is derived from an EMBL/GenBank/DDBJ whole genome shotgun (WGS) entry which is preliminary data.</text>
</comment>
<dbReference type="Proteomes" id="UP000225706">
    <property type="component" value="Unassembled WGS sequence"/>
</dbReference>
<dbReference type="OrthoDB" id="5990150at2759"/>
<protein>
    <submittedName>
        <fullName evidence="2">Uncharacterized protein</fullName>
    </submittedName>
</protein>
<evidence type="ECO:0000313" key="3">
    <source>
        <dbReference type="Proteomes" id="UP000225706"/>
    </source>
</evidence>
<dbReference type="AlphaFoldDB" id="A0A2B4S0U4"/>
<dbReference type="EMBL" id="LSMT01000241">
    <property type="protein sequence ID" value="PFX22410.1"/>
    <property type="molecule type" value="Genomic_DNA"/>
</dbReference>
<feature type="compositionally biased region" description="Basic and acidic residues" evidence="1">
    <location>
        <begin position="337"/>
        <end position="346"/>
    </location>
</feature>
<name>A0A2B4S0U4_STYPI</name>
<proteinExistence type="predicted"/>
<accession>A0A2B4S0U4</accession>
<reference evidence="3" key="1">
    <citation type="journal article" date="2017" name="bioRxiv">
        <title>Comparative analysis of the genomes of Stylophora pistillata and Acropora digitifera provides evidence for extensive differences between species of corals.</title>
        <authorList>
            <person name="Voolstra C.R."/>
            <person name="Li Y."/>
            <person name="Liew Y.J."/>
            <person name="Baumgarten S."/>
            <person name="Zoccola D."/>
            <person name="Flot J.-F."/>
            <person name="Tambutte S."/>
            <person name="Allemand D."/>
            <person name="Aranda M."/>
        </authorList>
    </citation>
    <scope>NUCLEOTIDE SEQUENCE [LARGE SCALE GENOMIC DNA]</scope>
</reference>
<evidence type="ECO:0000256" key="1">
    <source>
        <dbReference type="SAM" id="MobiDB-lite"/>
    </source>
</evidence>
<gene>
    <name evidence="2" type="ORF">AWC38_SpisGene13069</name>
</gene>
<feature type="region of interest" description="Disordered" evidence="1">
    <location>
        <begin position="336"/>
        <end position="365"/>
    </location>
</feature>
<feature type="non-terminal residue" evidence="2">
    <location>
        <position position="1"/>
    </location>
</feature>
<sequence>LVRFSLPLDGTAFVLRKRLNTHLQALAAEFGNSKLVQVRPSLEKPTSTCAASENILLCADDAQREIIQVTLHYNGVGIAGIGVRLVTYPPGILNIISMEVLKQRAYFAAVGLDSGLYACDLSSLEVEQLLKNNLDSCREIKRLWEFEDGIAFTDSGDRKMPWTKYHAYVNDNIIKTVSEVKQRHSIMETTETNGPEKTVSHKTRVSLKHLEERMRRLHNSLASIKNDYLQDINMSKLLTTVVENLHSDSHFKHKTFTALQYSKDFGLINNESLKRVTKWAAKYFTHEKSYYPIPQTNMEFANVNFMRPLPSVEIDPEIESAMKEFVEKYLPLRQRTVRKETTKDRAGTLPPAVNTKQQDSTKVDL</sequence>
<evidence type="ECO:0000313" key="2">
    <source>
        <dbReference type="EMBL" id="PFX22410.1"/>
    </source>
</evidence>